<dbReference type="Pfam" id="PF00728">
    <property type="entry name" value="Glyco_hydro_20"/>
    <property type="match status" value="1"/>
</dbReference>
<feature type="domain" description="Beta-hexosaminidase bacterial type N-terminal" evidence="8">
    <location>
        <begin position="20"/>
        <end position="156"/>
    </location>
</feature>
<dbReference type="PROSITE" id="PS50817">
    <property type="entry name" value="INTEIN_N_TER"/>
    <property type="match status" value="1"/>
</dbReference>
<dbReference type="InterPro" id="IPR015882">
    <property type="entry name" value="HEX_bac_N"/>
</dbReference>
<evidence type="ECO:0000256" key="5">
    <source>
        <dbReference type="ARBA" id="ARBA00023295"/>
    </source>
</evidence>
<dbReference type="Gene3D" id="3.30.379.10">
    <property type="entry name" value="Chitobiase/beta-hexosaminidase domain 2-like"/>
    <property type="match status" value="1"/>
</dbReference>
<evidence type="ECO:0000259" key="8">
    <source>
        <dbReference type="Pfam" id="PF02838"/>
    </source>
</evidence>
<dbReference type="InterPro" id="IPR026876">
    <property type="entry name" value="Fn3_assoc_repeat"/>
</dbReference>
<dbReference type="InterPro" id="IPR029018">
    <property type="entry name" value="Hex-like_dom2"/>
</dbReference>
<organism evidence="9 10">
    <name type="scientific">Flectobacillus roseus</name>
    <dbReference type="NCBI Taxonomy" id="502259"/>
    <lineage>
        <taxon>Bacteria</taxon>
        <taxon>Pseudomonadati</taxon>
        <taxon>Bacteroidota</taxon>
        <taxon>Cytophagia</taxon>
        <taxon>Cytophagales</taxon>
        <taxon>Flectobacillaceae</taxon>
        <taxon>Flectobacillus</taxon>
    </lineage>
</organism>
<feature type="domain" description="Glycoside hydrolase family 20 catalytic" evidence="7">
    <location>
        <begin position="159"/>
        <end position="506"/>
    </location>
</feature>
<dbReference type="SUPFAM" id="SSF51445">
    <property type="entry name" value="(Trans)glycosidases"/>
    <property type="match status" value="1"/>
</dbReference>
<evidence type="ECO:0000256" key="1">
    <source>
        <dbReference type="ARBA" id="ARBA00001231"/>
    </source>
</evidence>
<dbReference type="EMBL" id="JASHIF010000004">
    <property type="protein sequence ID" value="MDI9858600.1"/>
    <property type="molecule type" value="Genomic_DNA"/>
</dbReference>
<dbReference type="Proteomes" id="UP001236507">
    <property type="component" value="Unassembled WGS sequence"/>
</dbReference>
<keyword evidence="4" id="KW-0378">Hydrolase</keyword>
<dbReference type="SUPFAM" id="SSF55545">
    <property type="entry name" value="beta-N-acetylhexosaminidase-like domain"/>
    <property type="match status" value="1"/>
</dbReference>
<evidence type="ECO:0000256" key="3">
    <source>
        <dbReference type="ARBA" id="ARBA00012663"/>
    </source>
</evidence>
<dbReference type="RefSeq" id="WP_283343776.1">
    <property type="nucleotide sequence ID" value="NZ_JASHIF010000004.1"/>
</dbReference>
<dbReference type="PANTHER" id="PTHR22600:SF57">
    <property type="entry name" value="BETA-N-ACETYLHEXOSAMINIDASE"/>
    <property type="match status" value="1"/>
</dbReference>
<keyword evidence="10" id="KW-1185">Reference proteome</keyword>
<evidence type="ECO:0000259" key="7">
    <source>
        <dbReference type="Pfam" id="PF00728"/>
    </source>
</evidence>
<dbReference type="InterPro" id="IPR015883">
    <property type="entry name" value="Glyco_hydro_20_cat"/>
</dbReference>
<feature type="chain" id="PRO_5045880192" description="beta-N-acetylhexosaminidase" evidence="6">
    <location>
        <begin position="20"/>
        <end position="628"/>
    </location>
</feature>
<name>A0ABT6Y4W4_9BACT</name>
<comment type="catalytic activity">
    <reaction evidence="1">
        <text>Hydrolysis of terminal non-reducing N-acetyl-D-hexosamine residues in N-acetyl-beta-D-hexosaminides.</text>
        <dbReference type="EC" id="3.2.1.52"/>
    </reaction>
</comment>
<evidence type="ECO:0000256" key="2">
    <source>
        <dbReference type="ARBA" id="ARBA00006285"/>
    </source>
</evidence>
<dbReference type="InterPro" id="IPR017853">
    <property type="entry name" value="GH"/>
</dbReference>
<evidence type="ECO:0000256" key="6">
    <source>
        <dbReference type="SAM" id="SignalP"/>
    </source>
</evidence>
<evidence type="ECO:0000313" key="9">
    <source>
        <dbReference type="EMBL" id="MDI9858600.1"/>
    </source>
</evidence>
<comment type="caution">
    <text evidence="9">The sequence shown here is derived from an EMBL/GenBank/DDBJ whole genome shotgun (WGS) entry which is preliminary data.</text>
</comment>
<dbReference type="PANTHER" id="PTHR22600">
    <property type="entry name" value="BETA-HEXOSAMINIDASE"/>
    <property type="match status" value="1"/>
</dbReference>
<dbReference type="InterPro" id="IPR025705">
    <property type="entry name" value="Beta_hexosaminidase_sua/sub"/>
</dbReference>
<accession>A0ABT6Y4W4</accession>
<feature type="signal peptide" evidence="6">
    <location>
        <begin position="1"/>
        <end position="19"/>
    </location>
</feature>
<dbReference type="Pfam" id="PF13287">
    <property type="entry name" value="Fn3_assoc"/>
    <property type="match status" value="1"/>
</dbReference>
<keyword evidence="6" id="KW-0732">Signal</keyword>
<keyword evidence="5" id="KW-0326">Glycosidase</keyword>
<comment type="similarity">
    <text evidence="2">Belongs to the glycosyl hydrolase 20 family.</text>
</comment>
<dbReference type="CDD" id="cd06563">
    <property type="entry name" value="GH20_chitobiase-like"/>
    <property type="match status" value="1"/>
</dbReference>
<dbReference type="InterPro" id="IPR006141">
    <property type="entry name" value="Intein_N"/>
</dbReference>
<dbReference type="Pfam" id="PF02838">
    <property type="entry name" value="Glyco_hydro_20b"/>
    <property type="match status" value="1"/>
</dbReference>
<protein>
    <recommendedName>
        <fullName evidence="3">beta-N-acetylhexosaminidase</fullName>
        <ecNumber evidence="3">3.2.1.52</ecNumber>
    </recommendedName>
</protein>
<proteinExistence type="inferred from homology"/>
<gene>
    <name evidence="9" type="ORF">QM524_05225</name>
</gene>
<dbReference type="EC" id="3.2.1.52" evidence="3"/>
<sequence>MKLVKFLALVLWSSPLVFSQQIIPEPVAQQKALGEFVLTADTRIHIPKGNPEVRKIAEFLAMTLAIPTGVKLPVLETPKIGKHINFRLESTPFKVVGQEEGYSLDITPKHIDIKAQTPAGLFYGVQSLIQLFPRQIEGKKYQRMVWKIPASSVIDYPRYAWRGIMLDVSRHFFPKEYIKSFIDQLARYKFNTFHWHLTDDQGWRIEIKSYPKLTSVGAWRVPRVGNWWERELPQEGEKPTYGGFYTQEDIKEIVAYAQSKYIQILPEIDVPGHSLAILTAYPELSCAGGNKFQINAGWKFYRDVENSLCPSNEKVYEFLDKVFGEVAELFPHPYIHIGGDECYKGYWEKSAECQALMKREGLKNTAELQSYFVKRVEKILSSKGKKLIGWDEILEGGLAPEATVMSWRGDKGGIEAAKQNHAVVMTPNTFAYLDLYQGEPTAEPMTYDLLRLKRVYSFEPTPAGVSSSLILGGQGNLWTESIPNSRHVEYMMYPRAWALSEVLWSKKEKRNWDYFITKMENQFLRMDEASINYSRSVYDPLVRTMKEGVNLKIEMLSEIKGLDLYYTFDGTNPDAFSPKYQSKLDIPKNASFLKIQSYRSGKPIGQRLSIPVKSLYDRSGRYSSDFGF</sequence>
<dbReference type="PRINTS" id="PR00738">
    <property type="entry name" value="GLHYDRLASE20"/>
</dbReference>
<dbReference type="Gene3D" id="3.20.20.80">
    <property type="entry name" value="Glycosidases"/>
    <property type="match status" value="1"/>
</dbReference>
<evidence type="ECO:0000256" key="4">
    <source>
        <dbReference type="ARBA" id="ARBA00022801"/>
    </source>
</evidence>
<reference evidence="9 10" key="1">
    <citation type="submission" date="2023-05" db="EMBL/GenBank/DDBJ databases">
        <title>Novel species of genus Flectobacillus isolated from stream in China.</title>
        <authorList>
            <person name="Lu H."/>
        </authorList>
    </citation>
    <scope>NUCLEOTIDE SEQUENCE [LARGE SCALE GENOMIC DNA]</scope>
    <source>
        <strain evidence="9 10">KCTC 42575</strain>
    </source>
</reference>
<evidence type="ECO:0000313" key="10">
    <source>
        <dbReference type="Proteomes" id="UP001236507"/>
    </source>
</evidence>